<sequence length="75" mass="8241">NRATAKQSCAWSREVVSGRPSQRSPTAWMKTVRLWLHGPFSETCFCFLASVRTDLHNSIWDGSLAGACGELGGKE</sequence>
<feature type="non-terminal residue" evidence="1">
    <location>
        <position position="1"/>
    </location>
</feature>
<dbReference type="MGI" id="MGI:1917632">
    <property type="gene designation" value="Kctd2"/>
</dbReference>
<organism evidence="1">
    <name type="scientific">Mus musculus</name>
    <name type="common">Mouse</name>
    <dbReference type="NCBI Taxonomy" id="10090"/>
    <lineage>
        <taxon>Eukaryota</taxon>
        <taxon>Metazoa</taxon>
        <taxon>Chordata</taxon>
        <taxon>Craniata</taxon>
        <taxon>Vertebrata</taxon>
        <taxon>Euteleostomi</taxon>
        <taxon>Mammalia</taxon>
        <taxon>Eutheria</taxon>
        <taxon>Euarchontoglires</taxon>
        <taxon>Glires</taxon>
        <taxon>Rodentia</taxon>
        <taxon>Myomorpha</taxon>
        <taxon>Muroidea</taxon>
        <taxon>Muridae</taxon>
        <taxon>Murinae</taxon>
        <taxon>Mus</taxon>
        <taxon>Mus</taxon>
    </lineage>
</organism>
<dbReference type="AlphaFoldDB" id="Q8JZL6"/>
<evidence type="ECO:0000313" key="1">
    <source>
        <dbReference type="EMBL" id="AAH28784.1"/>
    </source>
</evidence>
<proteinExistence type="evidence at transcript level"/>
<dbReference type="EMBL" id="BC028784">
    <property type="protein sequence ID" value="AAH28784.1"/>
    <property type="molecule type" value="mRNA"/>
</dbReference>
<gene>
    <name evidence="1 2" type="primary">Kctd2</name>
</gene>
<accession>Q8JZL6</accession>
<name>Q8JZL6_MOUSE</name>
<evidence type="ECO:0000313" key="2">
    <source>
        <dbReference type="MGI" id="MGI:1917632"/>
    </source>
</evidence>
<dbReference type="EMBL" id="BC036542">
    <property type="protein sequence ID" value="AAH36542.1"/>
    <property type="molecule type" value="mRNA"/>
</dbReference>
<reference evidence="1" key="1">
    <citation type="journal article" date="2004" name="Genome Res.">
        <title>The status, quality, and expansion of the NIH full-length cDNA project: the Mammalian Gene Collection (MGC).</title>
        <authorList>
            <consortium name="The MGC Project Team"/>
            <person name="Gerhard D.S."/>
            <person name="Wagner L."/>
            <person name="Feingold E.A."/>
            <person name="Shenmen C.M."/>
            <person name="Grouse L.H."/>
            <person name="Schuler G."/>
            <person name="Klein S.L."/>
            <person name="Old S."/>
            <person name="Rasooly R."/>
            <person name="Good P."/>
            <person name="Guyer M."/>
            <person name="Peck A.M."/>
            <person name="Derge J.G."/>
            <person name="Lipman D."/>
            <person name="Collins F.S."/>
            <person name="Jang W."/>
            <person name="Sherry S."/>
            <person name="Feolo M."/>
            <person name="Misquitta L."/>
            <person name="Lee E."/>
            <person name="Rotmistrovsky K."/>
            <person name="Greenhut S.F."/>
            <person name="Schaefer C.F."/>
            <person name="Buetow K."/>
            <person name="Bonner T.I."/>
            <person name="Haussler D."/>
            <person name="Kent J."/>
            <person name="Kiekhaus M."/>
            <person name="Furey T."/>
            <person name="Brent M."/>
            <person name="Prange C."/>
            <person name="Schreiber K."/>
            <person name="Shapiro N."/>
            <person name="Bhat N.K."/>
            <person name="Hopkins R.F."/>
            <person name="Hsie F."/>
            <person name="Driscoll T."/>
            <person name="Soares M.B."/>
            <person name="Casavant T.L."/>
            <person name="Scheetz T.E."/>
            <person name="Brown-stein M.J."/>
            <person name="Usdin T.B."/>
            <person name="Toshiyuki S."/>
            <person name="Carninci P."/>
            <person name="Piao Y."/>
            <person name="Dudekula D.B."/>
            <person name="Ko M.S."/>
            <person name="Kawakami K."/>
            <person name="Suzuki Y."/>
            <person name="Sugano S."/>
            <person name="Gruber C.E."/>
            <person name="Smith M.R."/>
            <person name="Simmons B."/>
            <person name="Moore T."/>
            <person name="Waterman R."/>
            <person name="Johnson S.L."/>
            <person name="Ruan Y."/>
            <person name="Wei C.L."/>
            <person name="Mathavan S."/>
            <person name="Gunaratne P.H."/>
            <person name="Wu J."/>
            <person name="Garcia A.M."/>
            <person name="Hulyk S.W."/>
            <person name="Fuh E."/>
            <person name="Yuan Y."/>
            <person name="Sneed A."/>
            <person name="Kowis C."/>
            <person name="Hodgson A."/>
            <person name="Muzny D.M."/>
            <person name="McPherson J."/>
            <person name="Gibbs R.A."/>
            <person name="Fahey J."/>
            <person name="Helton E."/>
            <person name="Ketteman M."/>
            <person name="Madan A."/>
            <person name="Rodrigues S."/>
            <person name="Sanchez A."/>
            <person name="Whiting M."/>
            <person name="Madari A."/>
            <person name="Young A.C."/>
            <person name="Wetherby K.D."/>
            <person name="Granite S.J."/>
            <person name="Kwong P.N."/>
            <person name="Brinkley C.P."/>
            <person name="Pearson R.L."/>
            <person name="Bouffard G.G."/>
            <person name="Blakesly R.W."/>
            <person name="Green E.D."/>
            <person name="Dickson M.C."/>
            <person name="Rodriguez A.C."/>
            <person name="Grimwood J."/>
            <person name="Schmutz J."/>
            <person name="Myers R.M."/>
            <person name="Butterfield Y.S."/>
            <person name="Griffith M."/>
            <person name="Griffith O.L."/>
            <person name="Krzywinski M.I."/>
            <person name="Liao N."/>
            <person name="Morin R."/>
            <person name="Morrin R."/>
            <person name="Palmquist D."/>
            <person name="Petrescu A.S."/>
            <person name="Skalska U."/>
            <person name="Smailus D.E."/>
            <person name="Stott J.M."/>
            <person name="Schnerch A."/>
            <person name="Schein J.E."/>
            <person name="Jones S.J."/>
            <person name="Holt R.A."/>
            <person name="Baross A."/>
            <person name="Marra M.A."/>
            <person name="Clifton S."/>
            <person name="Makowski K.A."/>
            <person name="Bosak S."/>
            <person name="Malek J."/>
        </authorList>
    </citation>
    <scope>NUCLEOTIDE SEQUENCE [LARGE SCALE MRNA]</scope>
    <source>
        <strain evidence="1">C57BL/6J</strain>
        <tissue evidence="1">Mammary gland</tissue>
    </source>
</reference>
<protein>
    <submittedName>
        <fullName evidence="1">Kctd2 protein</fullName>
    </submittedName>
</protein>
<dbReference type="AGR" id="MGI:1917632"/>